<dbReference type="PRINTS" id="PR01438">
    <property type="entry name" value="UNVRSLSTRESS"/>
</dbReference>
<feature type="domain" description="UspA" evidence="2">
    <location>
        <begin position="1"/>
        <end position="135"/>
    </location>
</feature>
<dbReference type="InterPro" id="IPR014729">
    <property type="entry name" value="Rossmann-like_a/b/a_fold"/>
</dbReference>
<dbReference type="Gene3D" id="3.40.50.620">
    <property type="entry name" value="HUPs"/>
    <property type="match status" value="2"/>
</dbReference>
<organism evidence="3 4">
    <name type="scientific">Nocardiopsis changdeensis</name>
    <dbReference type="NCBI Taxonomy" id="2831969"/>
    <lineage>
        <taxon>Bacteria</taxon>
        <taxon>Bacillati</taxon>
        <taxon>Actinomycetota</taxon>
        <taxon>Actinomycetes</taxon>
        <taxon>Streptosporangiales</taxon>
        <taxon>Nocardiopsidaceae</taxon>
        <taxon>Nocardiopsis</taxon>
    </lineage>
</organism>
<reference evidence="3 4" key="1">
    <citation type="submission" date="2021-05" db="EMBL/GenBank/DDBJ databases">
        <title>Direct Submission.</title>
        <authorList>
            <person name="Li K."/>
            <person name="Gao J."/>
        </authorList>
    </citation>
    <scope>NUCLEOTIDE SEQUENCE [LARGE SCALE GENOMIC DNA]</scope>
    <source>
        <strain evidence="3 4">Mg02</strain>
    </source>
</reference>
<dbReference type="PANTHER" id="PTHR46268:SF6">
    <property type="entry name" value="UNIVERSAL STRESS PROTEIN UP12"/>
    <property type="match status" value="1"/>
</dbReference>
<keyword evidence="4" id="KW-1185">Reference proteome</keyword>
<accession>A0ABX8BFV4</accession>
<evidence type="ECO:0000256" key="1">
    <source>
        <dbReference type="ARBA" id="ARBA00008791"/>
    </source>
</evidence>
<dbReference type="RefSeq" id="WP_220561847.1">
    <property type="nucleotide sequence ID" value="NZ_CP074133.1"/>
</dbReference>
<dbReference type="InterPro" id="IPR006016">
    <property type="entry name" value="UspA"/>
</dbReference>
<name>A0ABX8BFV4_9ACTN</name>
<evidence type="ECO:0000313" key="4">
    <source>
        <dbReference type="Proteomes" id="UP000676079"/>
    </source>
</evidence>
<dbReference type="Pfam" id="PF00582">
    <property type="entry name" value="Usp"/>
    <property type="match status" value="2"/>
</dbReference>
<feature type="domain" description="UspA" evidence="2">
    <location>
        <begin position="147"/>
        <end position="273"/>
    </location>
</feature>
<dbReference type="PANTHER" id="PTHR46268">
    <property type="entry name" value="STRESS RESPONSE PROTEIN NHAX"/>
    <property type="match status" value="1"/>
</dbReference>
<dbReference type="InterPro" id="IPR006015">
    <property type="entry name" value="Universal_stress_UspA"/>
</dbReference>
<sequence length="275" mass="28619">MTRPILVGVDGSEPALGAVGWAAAEASRRGCGLLLLTAFAMPPAEAAFTLSAEEVRRGVDDVLDTARQRVRDTRNDVSAERAAVLDSPVKALLNRAPQAALVVVGLRGRGGVPGMKVGSVAYRVAAHSPAPVVVVGPEPREADERLIVTGDDGSPHGRRALATAFEEAALRGARVHVVRAWRPVNLPAPAVVGTSEEEQLEHDLAPLRAEHPDVQVDARVLEEHPVTALADAAQGAGLLVIGARGRHGFPRAALGSTAHGLLHSAPCPLMIVHAS</sequence>
<protein>
    <submittedName>
        <fullName evidence="3">Universal stress protein</fullName>
    </submittedName>
</protein>
<dbReference type="Proteomes" id="UP000676079">
    <property type="component" value="Chromosome"/>
</dbReference>
<evidence type="ECO:0000259" key="2">
    <source>
        <dbReference type="Pfam" id="PF00582"/>
    </source>
</evidence>
<dbReference type="SUPFAM" id="SSF52402">
    <property type="entry name" value="Adenine nucleotide alpha hydrolases-like"/>
    <property type="match status" value="2"/>
</dbReference>
<dbReference type="EMBL" id="CP074133">
    <property type="protein sequence ID" value="QUX20650.1"/>
    <property type="molecule type" value="Genomic_DNA"/>
</dbReference>
<comment type="similarity">
    <text evidence="1">Belongs to the universal stress protein A family.</text>
</comment>
<proteinExistence type="inferred from homology"/>
<evidence type="ECO:0000313" key="3">
    <source>
        <dbReference type="EMBL" id="QUX20650.1"/>
    </source>
</evidence>
<gene>
    <name evidence="3" type="ORF">KGD84_19335</name>
</gene>